<dbReference type="EMBL" id="CAEZZM010000116">
    <property type="protein sequence ID" value="CAB4767062.1"/>
    <property type="molecule type" value="Genomic_DNA"/>
</dbReference>
<gene>
    <name evidence="1" type="ORF">UFOPK2872_00929</name>
</gene>
<sequence>MRCCKSFATAISESVNSQPPSPTIARIGRSGAATAAPMAMGSAQPSVPSPYGASQDRGCVAGSHQCALYANCVESSATIASLGNVCSIASSHGTNCAPVLARACSRHILAFSWPAVDVFASIAAVSADSVWPASPTSPTVGVVRRESCFSSISIRITFPPNCSALPPLYKSASESSVPTTITSSAASISR</sequence>
<proteinExistence type="predicted"/>
<name>A0A6J6V4B0_9ZZZZ</name>
<reference evidence="1" key="1">
    <citation type="submission" date="2020-05" db="EMBL/GenBank/DDBJ databases">
        <authorList>
            <person name="Chiriac C."/>
            <person name="Salcher M."/>
            <person name="Ghai R."/>
            <person name="Kavagutti S V."/>
        </authorList>
    </citation>
    <scope>NUCLEOTIDE SEQUENCE</scope>
</reference>
<organism evidence="1">
    <name type="scientific">freshwater metagenome</name>
    <dbReference type="NCBI Taxonomy" id="449393"/>
    <lineage>
        <taxon>unclassified sequences</taxon>
        <taxon>metagenomes</taxon>
        <taxon>ecological metagenomes</taxon>
    </lineage>
</organism>
<accession>A0A6J6V4B0</accession>
<evidence type="ECO:0000313" key="1">
    <source>
        <dbReference type="EMBL" id="CAB4767062.1"/>
    </source>
</evidence>
<protein>
    <submittedName>
        <fullName evidence="1">Unannotated protein</fullName>
    </submittedName>
</protein>
<dbReference type="AlphaFoldDB" id="A0A6J6V4B0"/>